<evidence type="ECO:0000259" key="1">
    <source>
        <dbReference type="Pfam" id="PF20356"/>
    </source>
</evidence>
<dbReference type="AlphaFoldDB" id="A0A0B1R687"/>
<feature type="domain" description="DUF6651" evidence="1">
    <location>
        <begin position="114"/>
        <end position="214"/>
    </location>
</feature>
<organism evidence="2 3">
    <name type="scientific">Pantoea rodasii</name>
    <dbReference type="NCBI Taxonomy" id="1076549"/>
    <lineage>
        <taxon>Bacteria</taxon>
        <taxon>Pseudomonadati</taxon>
        <taxon>Pseudomonadota</taxon>
        <taxon>Gammaproteobacteria</taxon>
        <taxon>Enterobacterales</taxon>
        <taxon>Erwiniaceae</taxon>
        <taxon>Pantoea</taxon>
    </lineage>
</organism>
<proteinExistence type="predicted"/>
<dbReference type="Proteomes" id="UP000030853">
    <property type="component" value="Unassembled WGS sequence"/>
</dbReference>
<dbReference type="RefSeq" id="WP_039334063.1">
    <property type="nucleotide sequence ID" value="NZ_JTJJ01000074.1"/>
</dbReference>
<dbReference type="Pfam" id="PF20356">
    <property type="entry name" value="DUF6651"/>
    <property type="match status" value="1"/>
</dbReference>
<evidence type="ECO:0000313" key="3">
    <source>
        <dbReference type="Proteomes" id="UP000030853"/>
    </source>
</evidence>
<dbReference type="EMBL" id="JTJJ01000074">
    <property type="protein sequence ID" value="KHJ66605.1"/>
    <property type="molecule type" value="Genomic_DNA"/>
</dbReference>
<evidence type="ECO:0000313" key="2">
    <source>
        <dbReference type="EMBL" id="KHJ66605.1"/>
    </source>
</evidence>
<protein>
    <recommendedName>
        <fullName evidence="1">DUF6651 domain-containing protein</fullName>
    </recommendedName>
</protein>
<comment type="caution">
    <text evidence="2">The sequence shown here is derived from an EMBL/GenBank/DDBJ whole genome shotgun (WGS) entry which is preliminary data.</text>
</comment>
<gene>
    <name evidence="2" type="ORF">QU24_18575</name>
</gene>
<accession>A0A0B1R687</accession>
<name>A0A0B1R687_9GAMM</name>
<dbReference type="InterPro" id="IPR046593">
    <property type="entry name" value="DUF6651"/>
</dbReference>
<sequence length="250" mass="26712">MKLKLDENGNVVVNDGKPVYVQDDGKEIVFDAPGTLQTITRLNGEAKSHRERAETAETTLKTFEGIADPVAALAALDTVKNLADKTLVDAGEVEKVRTEAVRAVEEKYAPIVKERDDLSQKLTAEKIGGSFARSKFIAEKMSIPADLVEARFGSNFQVIGDAVTAFDREGNKIFSAVKPGEAAGFDEALGILVEHYPYKDQILKGTCASGGGSGGGNGNTNTNMLTREQFASLSPQEQSEKACAGVQITD</sequence>
<reference evidence="2 3" key="1">
    <citation type="submission" date="2014-11" db="EMBL/GenBank/DDBJ databases">
        <title>Genome sequencing of Pantoea rodasii ND03.</title>
        <authorList>
            <person name="Muhamad Yunos N.Y."/>
            <person name="Chan K.-G."/>
        </authorList>
    </citation>
    <scope>NUCLEOTIDE SEQUENCE [LARGE SCALE GENOMIC DNA]</scope>
    <source>
        <strain evidence="2 3">ND03</strain>
    </source>
</reference>